<proteinExistence type="predicted"/>
<evidence type="ECO:0000256" key="2">
    <source>
        <dbReference type="ARBA" id="ARBA00022840"/>
    </source>
</evidence>
<dbReference type="InterPro" id="IPR033756">
    <property type="entry name" value="YlxH/NBP35"/>
</dbReference>
<dbReference type="InterPro" id="IPR027417">
    <property type="entry name" value="P-loop_NTPase"/>
</dbReference>
<reference evidence="4" key="1">
    <citation type="journal article" date="2019" name="Int. J. Syst. Evol. Microbiol.">
        <title>The Global Catalogue of Microorganisms (GCM) 10K type strain sequencing project: providing services to taxonomists for standard genome sequencing and annotation.</title>
        <authorList>
            <consortium name="The Broad Institute Genomics Platform"/>
            <consortium name="The Broad Institute Genome Sequencing Center for Infectious Disease"/>
            <person name="Wu L."/>
            <person name="Ma J."/>
        </authorList>
    </citation>
    <scope>NUCLEOTIDE SEQUENCE [LARGE SCALE GENOMIC DNA]</scope>
    <source>
        <strain evidence="4">WYCCWR 12678</strain>
    </source>
</reference>
<keyword evidence="4" id="KW-1185">Reference proteome</keyword>
<keyword evidence="2" id="KW-0067">ATP-binding</keyword>
<comment type="caution">
    <text evidence="3">The sequence shown here is derived from an EMBL/GenBank/DDBJ whole genome shotgun (WGS) entry which is preliminary data.</text>
</comment>
<dbReference type="RefSeq" id="WP_380027512.1">
    <property type="nucleotide sequence ID" value="NZ_JBHSHC010000120.1"/>
</dbReference>
<evidence type="ECO:0000313" key="4">
    <source>
        <dbReference type="Proteomes" id="UP001596002"/>
    </source>
</evidence>
<dbReference type="Proteomes" id="UP001596002">
    <property type="component" value="Unassembled WGS sequence"/>
</dbReference>
<evidence type="ECO:0000313" key="3">
    <source>
        <dbReference type="EMBL" id="MFC4769230.1"/>
    </source>
</evidence>
<gene>
    <name evidence="3" type="ORF">ACFO8Q_18025</name>
</gene>
<accession>A0ABV9Q599</accession>
<dbReference type="EMBL" id="JBHSHC010000120">
    <property type="protein sequence ID" value="MFC4769230.1"/>
    <property type="molecule type" value="Genomic_DNA"/>
</dbReference>
<dbReference type="Pfam" id="PF10609">
    <property type="entry name" value="ParA"/>
    <property type="match status" value="1"/>
</dbReference>
<dbReference type="Gene3D" id="3.40.50.300">
    <property type="entry name" value="P-loop containing nucleotide triphosphate hydrolases"/>
    <property type="match status" value="1"/>
</dbReference>
<sequence>MTIGELEKRIYELVPETEIIVYGGDLAAVRERLLIRPDFLKKILAVWSPSGGVGKTEVAKNLALAAGTSFRVTLLDANLCNPDIAQHLGLGYQKGYTLSTALELWAENRLTSNTLGKILLPYENIRVLVGSEDVIEQSDYSPCSSGI</sequence>
<organism evidence="3 4">
    <name type="scientific">Effusibacillus consociatus</name>
    <dbReference type="NCBI Taxonomy" id="1117041"/>
    <lineage>
        <taxon>Bacteria</taxon>
        <taxon>Bacillati</taxon>
        <taxon>Bacillota</taxon>
        <taxon>Bacilli</taxon>
        <taxon>Bacillales</taxon>
        <taxon>Alicyclobacillaceae</taxon>
        <taxon>Effusibacillus</taxon>
    </lineage>
</organism>
<evidence type="ECO:0000256" key="1">
    <source>
        <dbReference type="ARBA" id="ARBA00022741"/>
    </source>
</evidence>
<name>A0ABV9Q599_9BACL</name>
<dbReference type="SUPFAM" id="SSF52540">
    <property type="entry name" value="P-loop containing nucleoside triphosphate hydrolases"/>
    <property type="match status" value="1"/>
</dbReference>
<keyword evidence="1" id="KW-0547">Nucleotide-binding</keyword>
<protein>
    <submittedName>
        <fullName evidence="3">P-loop NTPase</fullName>
    </submittedName>
</protein>